<dbReference type="InterPro" id="IPR050301">
    <property type="entry name" value="NTE"/>
</dbReference>
<dbReference type="PANTHER" id="PTHR14226">
    <property type="entry name" value="NEUROPATHY TARGET ESTERASE/SWISS CHEESE D.MELANOGASTER"/>
    <property type="match status" value="1"/>
</dbReference>
<evidence type="ECO:0000313" key="8">
    <source>
        <dbReference type="Proteomes" id="UP000287410"/>
    </source>
</evidence>
<evidence type="ECO:0000256" key="5">
    <source>
        <dbReference type="SAM" id="MobiDB-lite"/>
    </source>
</evidence>
<keyword evidence="2 4" id="KW-0442">Lipid degradation</keyword>
<accession>A0ABY0C2R9</accession>
<comment type="caution">
    <text evidence="7">The sequence shown here is derived from an EMBL/GenBank/DDBJ whole genome shotgun (WGS) entry which is preliminary data.</text>
</comment>
<evidence type="ECO:0000313" key="7">
    <source>
        <dbReference type="EMBL" id="RUO31948.1"/>
    </source>
</evidence>
<sequence>MKVGIALGSGAARGWAHIGVLRALHEMGVKPNVVTGTSIGSLVGGAYCAGRLDELEKWVRDMDRWEVFNLLDFGFSNGGIVSGERVFNFAREHFGAICIEDLPIRFAAVATDLYTGREIWLKKGDVYDVARASCAMPGLLSPKPMDNRWLVDGALVNPVPVSLCRALEAEFVIAVHLNSQLNTSPPKLPPQDMNPQGLNEQVEQEEDKRRAPQSADKASADDTNPFKSFLAQGQTYFDNVKQKFKKDHQTPGVMGVMAGAIDIMQERVTKARMAGDPPDILLQPKLGHIGILEFERGQDAIDVGYETTRRLKDLIEEDIKMLRFRRGERVVD</sequence>
<dbReference type="PROSITE" id="PS51635">
    <property type="entry name" value="PNPLA"/>
    <property type="match status" value="1"/>
</dbReference>
<dbReference type="InterPro" id="IPR016035">
    <property type="entry name" value="Acyl_Trfase/lysoPLipase"/>
</dbReference>
<reference evidence="7 8" key="1">
    <citation type="journal article" date="2018" name="Front. Microbiol.">
        <title>Genome-Based Analysis Reveals the Taxonomy and Diversity of the Family Idiomarinaceae.</title>
        <authorList>
            <person name="Liu Y."/>
            <person name="Lai Q."/>
            <person name="Shao Z."/>
        </authorList>
    </citation>
    <scope>NUCLEOTIDE SEQUENCE [LARGE SCALE GENOMIC DNA]</scope>
    <source>
        <strain evidence="7 8">GBSy1</strain>
    </source>
</reference>
<protein>
    <submittedName>
        <fullName evidence="7">Patatin</fullName>
    </submittedName>
</protein>
<feature type="active site" description="Nucleophile" evidence="4">
    <location>
        <position position="38"/>
    </location>
</feature>
<gene>
    <name evidence="7" type="ORF">CWE12_02820</name>
</gene>
<dbReference type="NCBIfam" id="NF007623">
    <property type="entry name" value="PRK10279.1"/>
    <property type="match status" value="1"/>
</dbReference>
<feature type="active site" description="Proton acceptor" evidence="4">
    <location>
        <position position="152"/>
    </location>
</feature>
<feature type="domain" description="PNPLA" evidence="6">
    <location>
        <begin position="5"/>
        <end position="165"/>
    </location>
</feature>
<keyword evidence="3 4" id="KW-0443">Lipid metabolism</keyword>
<evidence type="ECO:0000259" key="6">
    <source>
        <dbReference type="PROSITE" id="PS51635"/>
    </source>
</evidence>
<evidence type="ECO:0000256" key="3">
    <source>
        <dbReference type="ARBA" id="ARBA00023098"/>
    </source>
</evidence>
<feature type="region of interest" description="Disordered" evidence="5">
    <location>
        <begin position="183"/>
        <end position="225"/>
    </location>
</feature>
<dbReference type="EMBL" id="PIPN01000001">
    <property type="protein sequence ID" value="RUO31948.1"/>
    <property type="molecule type" value="Genomic_DNA"/>
</dbReference>
<dbReference type="InterPro" id="IPR002641">
    <property type="entry name" value="PNPLA_dom"/>
</dbReference>
<feature type="short sequence motif" description="GXSXG" evidence="4">
    <location>
        <begin position="36"/>
        <end position="40"/>
    </location>
</feature>
<dbReference type="Gene3D" id="3.40.1090.10">
    <property type="entry name" value="Cytosolic phospholipase A2 catalytic domain"/>
    <property type="match status" value="2"/>
</dbReference>
<feature type="short sequence motif" description="DGA/G" evidence="4">
    <location>
        <begin position="152"/>
        <end position="154"/>
    </location>
</feature>
<evidence type="ECO:0000256" key="4">
    <source>
        <dbReference type="PROSITE-ProRule" id="PRU01161"/>
    </source>
</evidence>
<keyword evidence="8" id="KW-1185">Reference proteome</keyword>
<name>A0ABY0C2R9_9GAMM</name>
<evidence type="ECO:0000256" key="1">
    <source>
        <dbReference type="ARBA" id="ARBA00022801"/>
    </source>
</evidence>
<organism evidence="7 8">
    <name type="scientific">Aliidiomarina sedimenti</name>
    <dbReference type="NCBI Taxonomy" id="1933879"/>
    <lineage>
        <taxon>Bacteria</taxon>
        <taxon>Pseudomonadati</taxon>
        <taxon>Pseudomonadota</taxon>
        <taxon>Gammaproteobacteria</taxon>
        <taxon>Alteromonadales</taxon>
        <taxon>Idiomarinaceae</taxon>
        <taxon>Aliidiomarina</taxon>
    </lineage>
</organism>
<dbReference type="SUPFAM" id="SSF52151">
    <property type="entry name" value="FabD/lysophospholipase-like"/>
    <property type="match status" value="1"/>
</dbReference>
<evidence type="ECO:0000256" key="2">
    <source>
        <dbReference type="ARBA" id="ARBA00022963"/>
    </source>
</evidence>
<dbReference type="Proteomes" id="UP000287410">
    <property type="component" value="Unassembled WGS sequence"/>
</dbReference>
<keyword evidence="1 4" id="KW-0378">Hydrolase</keyword>
<dbReference type="Pfam" id="PF01734">
    <property type="entry name" value="Patatin"/>
    <property type="match status" value="1"/>
</dbReference>
<proteinExistence type="predicted"/>
<dbReference type="PANTHER" id="PTHR14226:SF76">
    <property type="entry name" value="NTE FAMILY PROTEIN RSSA"/>
    <property type="match status" value="1"/>
</dbReference>
<comment type="caution">
    <text evidence="4">Lacks conserved residue(s) required for the propagation of feature annotation.</text>
</comment>